<organism evidence="2">
    <name type="scientific">marine sediment metagenome</name>
    <dbReference type="NCBI Taxonomy" id="412755"/>
    <lineage>
        <taxon>unclassified sequences</taxon>
        <taxon>metagenomes</taxon>
        <taxon>ecological metagenomes</taxon>
    </lineage>
</organism>
<name>A0A0F9BNX9_9ZZZZ</name>
<protein>
    <submittedName>
        <fullName evidence="2">Uncharacterized protein</fullName>
    </submittedName>
</protein>
<reference evidence="2" key="1">
    <citation type="journal article" date="2015" name="Nature">
        <title>Complex archaea that bridge the gap between prokaryotes and eukaryotes.</title>
        <authorList>
            <person name="Spang A."/>
            <person name="Saw J.H."/>
            <person name="Jorgensen S.L."/>
            <person name="Zaremba-Niedzwiedzka K."/>
            <person name="Martijn J."/>
            <person name="Lind A.E."/>
            <person name="van Eijk R."/>
            <person name="Schleper C."/>
            <person name="Guy L."/>
            <person name="Ettema T.J."/>
        </authorList>
    </citation>
    <scope>NUCLEOTIDE SEQUENCE</scope>
</reference>
<feature type="non-terminal residue" evidence="2">
    <location>
        <position position="1"/>
    </location>
</feature>
<dbReference type="AlphaFoldDB" id="A0A0F9BNX9"/>
<evidence type="ECO:0000256" key="1">
    <source>
        <dbReference type="SAM" id="MobiDB-lite"/>
    </source>
</evidence>
<proteinExistence type="predicted"/>
<feature type="region of interest" description="Disordered" evidence="1">
    <location>
        <begin position="380"/>
        <end position="399"/>
    </location>
</feature>
<accession>A0A0F9BNX9</accession>
<comment type="caution">
    <text evidence="2">The sequence shown here is derived from an EMBL/GenBank/DDBJ whole genome shotgun (WGS) entry which is preliminary data.</text>
</comment>
<gene>
    <name evidence="2" type="ORF">LCGC14_2423820</name>
</gene>
<dbReference type="EMBL" id="LAZR01036918">
    <property type="protein sequence ID" value="KKL23594.1"/>
    <property type="molecule type" value="Genomic_DNA"/>
</dbReference>
<evidence type="ECO:0000313" key="2">
    <source>
        <dbReference type="EMBL" id="KKL23594.1"/>
    </source>
</evidence>
<sequence>LVDRTAAREALGQAQSMIAVMREQATFLTQYDKLMAMKDDDVEELLDQARRDDQTHVARHGEVSQEIIDTDVQINAMRSQIADRAEKARQARSQSRLAKGQAGMDLLEQALKYEAEIGQLSAKVSIAQDRVRQLVGQRRILGVQINAARRTITAAAAILDHRKIQKGKRSEERQRCMALIAESARSVTTLTAAIVASCEKAKAEEKLAIAAYQAADAQLGESRVSVEMRSAEAMADKADLSMRAASLRSERYSLHGRLTMLKEWIEELWPKVFPDKPIPEEAKKLTEYVPSPETLKTLALQGYTTAISNYDGAAQALGRGEQKYRWFYQGQQAAACLGHWQLQPDPNQLKRAEDILNAALKNKEASPYLRPVVRLRDMLKTGKSPVPEEPATAPADTNS</sequence>